<dbReference type="SUPFAM" id="SSF46785">
    <property type="entry name" value="Winged helix' DNA-binding domain"/>
    <property type="match status" value="1"/>
</dbReference>
<dbReference type="AlphaFoldDB" id="A0A939LMS9"/>
<evidence type="ECO:0000313" key="7">
    <source>
        <dbReference type="Proteomes" id="UP000664209"/>
    </source>
</evidence>
<comment type="caution">
    <text evidence="6">The sequence shown here is derived from an EMBL/GenBank/DDBJ whole genome shotgun (WGS) entry which is preliminary data.</text>
</comment>
<evidence type="ECO:0000256" key="3">
    <source>
        <dbReference type="ARBA" id="ARBA00023163"/>
    </source>
</evidence>
<dbReference type="InterPro" id="IPR011991">
    <property type="entry name" value="ArsR-like_HTH"/>
</dbReference>
<dbReference type="SMART" id="SM00347">
    <property type="entry name" value="HTH_MARR"/>
    <property type="match status" value="1"/>
</dbReference>
<dbReference type="InterPro" id="IPR036388">
    <property type="entry name" value="WH-like_DNA-bd_sf"/>
</dbReference>
<dbReference type="InterPro" id="IPR039422">
    <property type="entry name" value="MarR/SlyA-like"/>
</dbReference>
<dbReference type="GO" id="GO:0003700">
    <property type="term" value="F:DNA-binding transcription factor activity"/>
    <property type="evidence" value="ECO:0007669"/>
    <property type="project" value="InterPro"/>
</dbReference>
<sequence length="183" mass="20023">MTKQRDGRSGTDQWPTGRLVSAVARRIERDWNAHLALWDLNHASLPVLFMLARGPRSQRELAAASSVTEQTMSRVLARLERSGYIERRAHSADRRRYEVVLTAAGRTALAEAGDARLAEEMSVRGLEPAQVAQLRGLLMQMMTARPHPGDPVLAEVEAEHAQRARGAQGPASGPAEDGPADDE</sequence>
<keyword evidence="3" id="KW-0804">Transcription</keyword>
<evidence type="ECO:0000259" key="5">
    <source>
        <dbReference type="PROSITE" id="PS50995"/>
    </source>
</evidence>
<accession>A0A939LMS9</accession>
<evidence type="ECO:0000256" key="2">
    <source>
        <dbReference type="ARBA" id="ARBA00023125"/>
    </source>
</evidence>
<dbReference type="GO" id="GO:0006950">
    <property type="term" value="P:response to stress"/>
    <property type="evidence" value="ECO:0007669"/>
    <property type="project" value="TreeGrafter"/>
</dbReference>
<dbReference type="PANTHER" id="PTHR33164:SF43">
    <property type="entry name" value="HTH-TYPE TRANSCRIPTIONAL REPRESSOR YETL"/>
    <property type="match status" value="1"/>
</dbReference>
<organism evidence="6 7">
    <name type="scientific">Actinotalea soli</name>
    <dbReference type="NCBI Taxonomy" id="2819234"/>
    <lineage>
        <taxon>Bacteria</taxon>
        <taxon>Bacillati</taxon>
        <taxon>Actinomycetota</taxon>
        <taxon>Actinomycetes</taxon>
        <taxon>Micrococcales</taxon>
        <taxon>Cellulomonadaceae</taxon>
        <taxon>Actinotalea</taxon>
    </lineage>
</organism>
<dbReference type="RefSeq" id="WP_208054247.1">
    <property type="nucleotide sequence ID" value="NZ_JAGEMK010000001.1"/>
</dbReference>
<name>A0A939LMS9_9CELL</name>
<protein>
    <submittedName>
        <fullName evidence="6">MarR family transcriptional regulator</fullName>
    </submittedName>
</protein>
<dbReference type="PRINTS" id="PR00598">
    <property type="entry name" value="HTHMARR"/>
</dbReference>
<dbReference type="GO" id="GO:0003677">
    <property type="term" value="F:DNA binding"/>
    <property type="evidence" value="ECO:0007669"/>
    <property type="project" value="UniProtKB-KW"/>
</dbReference>
<feature type="region of interest" description="Disordered" evidence="4">
    <location>
        <begin position="145"/>
        <end position="183"/>
    </location>
</feature>
<evidence type="ECO:0000313" key="6">
    <source>
        <dbReference type="EMBL" id="MBO1750621.1"/>
    </source>
</evidence>
<gene>
    <name evidence="6" type="ORF">J4G33_02255</name>
</gene>
<dbReference type="PANTHER" id="PTHR33164">
    <property type="entry name" value="TRANSCRIPTIONAL REGULATOR, MARR FAMILY"/>
    <property type="match status" value="1"/>
</dbReference>
<dbReference type="InterPro" id="IPR023187">
    <property type="entry name" value="Tscrpt_reg_MarR-type_CS"/>
</dbReference>
<dbReference type="PROSITE" id="PS01117">
    <property type="entry name" value="HTH_MARR_1"/>
    <property type="match status" value="1"/>
</dbReference>
<dbReference type="InterPro" id="IPR036390">
    <property type="entry name" value="WH_DNA-bd_sf"/>
</dbReference>
<keyword evidence="7" id="KW-1185">Reference proteome</keyword>
<feature type="domain" description="HTH marR-type" evidence="5">
    <location>
        <begin position="13"/>
        <end position="143"/>
    </location>
</feature>
<dbReference type="CDD" id="cd00090">
    <property type="entry name" value="HTH_ARSR"/>
    <property type="match status" value="1"/>
</dbReference>
<reference evidence="6" key="1">
    <citation type="submission" date="2021-03" db="EMBL/GenBank/DDBJ databases">
        <title>Actinotalea soli sp. nov., isolated from soil.</title>
        <authorList>
            <person name="Ping W."/>
            <person name="Zhang J."/>
        </authorList>
    </citation>
    <scope>NUCLEOTIDE SEQUENCE</scope>
    <source>
        <strain evidence="6">BY-33</strain>
    </source>
</reference>
<evidence type="ECO:0000256" key="1">
    <source>
        <dbReference type="ARBA" id="ARBA00023015"/>
    </source>
</evidence>
<dbReference type="Proteomes" id="UP000664209">
    <property type="component" value="Unassembled WGS sequence"/>
</dbReference>
<dbReference type="Gene3D" id="1.10.10.10">
    <property type="entry name" value="Winged helix-like DNA-binding domain superfamily/Winged helix DNA-binding domain"/>
    <property type="match status" value="1"/>
</dbReference>
<dbReference type="Pfam" id="PF12802">
    <property type="entry name" value="MarR_2"/>
    <property type="match status" value="1"/>
</dbReference>
<dbReference type="PROSITE" id="PS50995">
    <property type="entry name" value="HTH_MARR_2"/>
    <property type="match status" value="1"/>
</dbReference>
<dbReference type="InterPro" id="IPR000835">
    <property type="entry name" value="HTH_MarR-typ"/>
</dbReference>
<keyword evidence="2" id="KW-0238">DNA-binding</keyword>
<evidence type="ECO:0000256" key="4">
    <source>
        <dbReference type="SAM" id="MobiDB-lite"/>
    </source>
</evidence>
<keyword evidence="1" id="KW-0805">Transcription regulation</keyword>
<dbReference type="EMBL" id="JAGEMK010000001">
    <property type="protein sequence ID" value="MBO1750621.1"/>
    <property type="molecule type" value="Genomic_DNA"/>
</dbReference>
<proteinExistence type="predicted"/>